<feature type="domain" description="RNA-binding S4" evidence="11">
    <location>
        <begin position="512"/>
        <end position="576"/>
    </location>
</feature>
<dbReference type="CDD" id="cd00165">
    <property type="entry name" value="S4"/>
    <property type="match status" value="1"/>
</dbReference>
<dbReference type="FunFam" id="2.30.30.30:FF:000005">
    <property type="entry name" value="40S ribosomal protein S4"/>
    <property type="match status" value="1"/>
</dbReference>
<dbReference type="Gene3D" id="2.30.30.30">
    <property type="match status" value="1"/>
</dbReference>
<dbReference type="SMART" id="SM00363">
    <property type="entry name" value="S4"/>
    <property type="match status" value="1"/>
</dbReference>
<dbReference type="InterPro" id="IPR018199">
    <property type="entry name" value="Ribosomal_eS4_N_CS"/>
</dbReference>
<dbReference type="GO" id="GO:0006412">
    <property type="term" value="P:translation"/>
    <property type="evidence" value="ECO:0007669"/>
    <property type="project" value="InterPro"/>
</dbReference>
<comment type="similarity">
    <text evidence="1">Belongs to the eukaryotic ribosomal protein eS4 family.</text>
</comment>
<dbReference type="PROSITE" id="PS50985">
    <property type="entry name" value="GRAS"/>
    <property type="match status" value="1"/>
</dbReference>
<feature type="region of interest" description="Disordered" evidence="10">
    <location>
        <begin position="82"/>
        <end position="106"/>
    </location>
</feature>
<dbReference type="AlphaFoldDB" id="A0A6A3C7W5"/>
<feature type="domain" description="KOW" evidence="12">
    <location>
        <begin position="644"/>
        <end position="671"/>
    </location>
</feature>
<keyword evidence="7" id="KW-0687">Ribonucleoprotein</keyword>
<evidence type="ECO:0000256" key="7">
    <source>
        <dbReference type="ARBA" id="ARBA00023274"/>
    </source>
</evidence>
<dbReference type="InterPro" id="IPR014722">
    <property type="entry name" value="Rib_uL2_dom2"/>
</dbReference>
<gene>
    <name evidence="13" type="ORF">F3Y22_tig00011079pilonHSYRG00025</name>
</gene>
<evidence type="ECO:0000256" key="5">
    <source>
        <dbReference type="ARBA" id="ARBA00023015"/>
    </source>
</evidence>
<keyword evidence="3 8" id="KW-0694">RNA-binding</keyword>
<dbReference type="FunFam" id="2.40.50.740:FF:000001">
    <property type="entry name" value="40S ribosomal protein S4"/>
    <property type="match status" value="1"/>
</dbReference>
<dbReference type="InterPro" id="IPR005824">
    <property type="entry name" value="KOW"/>
</dbReference>
<protein>
    <submittedName>
        <fullName evidence="13">40S ribosomal protein S4</fullName>
    </submittedName>
</protein>
<reference evidence="13" key="1">
    <citation type="submission" date="2019-09" db="EMBL/GenBank/DDBJ databases">
        <title>Draft genome information of white flower Hibiscus syriacus.</title>
        <authorList>
            <person name="Kim Y.-M."/>
        </authorList>
    </citation>
    <scope>NUCLEOTIDE SEQUENCE [LARGE SCALE GENOMIC DNA]</scope>
    <source>
        <strain evidence="13">YM2019G1</strain>
    </source>
</reference>
<evidence type="ECO:0000256" key="6">
    <source>
        <dbReference type="ARBA" id="ARBA00023163"/>
    </source>
</evidence>
<dbReference type="InterPro" id="IPR005202">
    <property type="entry name" value="TF_GRAS"/>
</dbReference>
<name>A0A6A3C7W5_HIBSY</name>
<evidence type="ECO:0000313" key="13">
    <source>
        <dbReference type="EMBL" id="KAE8723941.1"/>
    </source>
</evidence>
<keyword evidence="2 8" id="KW-0699">rRNA-binding</keyword>
<evidence type="ECO:0000256" key="10">
    <source>
        <dbReference type="SAM" id="MobiDB-lite"/>
    </source>
</evidence>
<evidence type="ECO:0000256" key="2">
    <source>
        <dbReference type="ARBA" id="ARBA00022730"/>
    </source>
</evidence>
<dbReference type="InterPro" id="IPR013845">
    <property type="entry name" value="Ribosomal_eS4_central_region"/>
</dbReference>
<dbReference type="Pfam" id="PF16121">
    <property type="entry name" value="40S_S4_C"/>
    <property type="match status" value="1"/>
</dbReference>
<dbReference type="InterPro" id="IPR032277">
    <property type="entry name" value="Ribosomal_eS4_C"/>
</dbReference>
<dbReference type="Proteomes" id="UP000436088">
    <property type="component" value="Unassembled WGS sequence"/>
</dbReference>
<evidence type="ECO:0000259" key="12">
    <source>
        <dbReference type="SMART" id="SM00739"/>
    </source>
</evidence>
<evidence type="ECO:0000259" key="11">
    <source>
        <dbReference type="SMART" id="SM00363"/>
    </source>
</evidence>
<feature type="short sequence motif" description="VHIID" evidence="9">
    <location>
        <begin position="218"/>
        <end position="222"/>
    </location>
</feature>
<dbReference type="PANTHER" id="PTHR11581">
    <property type="entry name" value="30S/40S RIBOSOMAL PROTEIN S4"/>
    <property type="match status" value="1"/>
</dbReference>
<evidence type="ECO:0000256" key="3">
    <source>
        <dbReference type="ARBA" id="ARBA00022884"/>
    </source>
</evidence>
<sequence length="732" mass="82981">MMQSDNFPLSWTFESFLNSTIDQSYAGLNMGFHFDQSSEISHFSSIFPCNDQFQDPLEGLESMLIDGIDDIYNCLDESEALSSPSREFDSPSASMRSSEGSTLTLPGDAMQIDTQLSVFHLLKAYAEAIEKNQSELAEVILRSVCERASPVGETWERVAFGLCRDVQQYGSDYLIQESSKNFEAALRVFYQMFPYWRFAHFASNSAILEAMPNDADMLHIVDFDISEGIQWPPVIEAMASKHKSMRLTSICCGDEDIDRFPCRFEDRMRQLCDHARSFGVNLKVEEMGIHDLVNELKIKKRGGNREWLAFNCTVGIGKRRSRTIVNEFLNIAKDYVSRHKGIITFGDGYAYEKPKDCSEFATFFDDQLTHYQAVLESMESGFAKHLLQARMAMECLFVGPNICGQAWLQQWKEMNETQHFDAGNAIKGFRVGSERLLEAQEIVRDGDNLYEVTIGGDSDNELALEWRGITLARGLKKHLKRLNAPRHWMLDKLGGAFAPKPSSGPHKSRECLPLILILRNRLKYALTYREVIAILMQRHVMVDGKVRTDKTYPAGFMDVVSIPKTNEDFRLLYDTKGRFRLHAITGDETKFKLCKVRSVQFGQKGIPYLNTYDGRTIRYPDPLIKANDTIKLDLESNKIVDFIKFDVGNVVMVTGGRNRGRVGVIKNREKHKGSFETIHVQDAAGHEFATRLGNVFTIGKGTKPWVTLPKGKGIKLSIIEEARKRLSGQNAA</sequence>
<dbReference type="Gene3D" id="2.40.50.740">
    <property type="match status" value="1"/>
</dbReference>
<dbReference type="PROSITE" id="PS00528">
    <property type="entry name" value="RIBOSOMAL_S4E"/>
    <property type="match status" value="1"/>
</dbReference>
<dbReference type="Pfam" id="PF00900">
    <property type="entry name" value="Ribosomal_S4e"/>
    <property type="match status" value="1"/>
</dbReference>
<dbReference type="PANTHER" id="PTHR11581:SF0">
    <property type="entry name" value="SMALL RIBOSOMAL SUBUNIT PROTEIN ES4"/>
    <property type="match status" value="1"/>
</dbReference>
<comment type="caution">
    <text evidence="13">The sequence shown here is derived from an EMBL/GenBank/DDBJ whole genome shotgun (WGS) entry which is preliminary data.</text>
</comment>
<dbReference type="PROSITE" id="PS50889">
    <property type="entry name" value="S4"/>
    <property type="match status" value="1"/>
</dbReference>
<keyword evidence="14" id="KW-1185">Reference proteome</keyword>
<feature type="compositionally biased region" description="Polar residues" evidence="10">
    <location>
        <begin position="82"/>
        <end position="104"/>
    </location>
</feature>
<dbReference type="Pfam" id="PF03514">
    <property type="entry name" value="GRAS"/>
    <property type="match status" value="1"/>
</dbReference>
<accession>A0A6A3C7W5</accession>
<dbReference type="Gene3D" id="3.10.290.10">
    <property type="entry name" value="RNA-binding S4 domain"/>
    <property type="match status" value="1"/>
</dbReference>
<dbReference type="Pfam" id="PF00467">
    <property type="entry name" value="KOW"/>
    <property type="match status" value="1"/>
</dbReference>
<dbReference type="InterPro" id="IPR036986">
    <property type="entry name" value="S4_RNA-bd_sf"/>
</dbReference>
<evidence type="ECO:0000256" key="8">
    <source>
        <dbReference type="PROSITE-ProRule" id="PRU00182"/>
    </source>
</evidence>
<dbReference type="Pfam" id="PF08071">
    <property type="entry name" value="RS4NT"/>
    <property type="match status" value="1"/>
</dbReference>
<evidence type="ECO:0000256" key="9">
    <source>
        <dbReference type="PROSITE-ProRule" id="PRU01191"/>
    </source>
</evidence>
<dbReference type="InterPro" id="IPR002942">
    <property type="entry name" value="S4_RNA-bd"/>
</dbReference>
<keyword evidence="5" id="KW-0805">Transcription regulation</keyword>
<dbReference type="FunFam" id="3.10.290.10:FF:000002">
    <property type="entry name" value="40S ribosomal protein S4"/>
    <property type="match status" value="1"/>
</dbReference>
<evidence type="ECO:0000256" key="4">
    <source>
        <dbReference type="ARBA" id="ARBA00022980"/>
    </source>
</evidence>
<dbReference type="SMART" id="SM00739">
    <property type="entry name" value="KOW"/>
    <property type="match status" value="1"/>
</dbReference>
<dbReference type="InterPro" id="IPR000876">
    <property type="entry name" value="Ribosomal_eS4"/>
</dbReference>
<comment type="caution">
    <text evidence="9">Lacks conserved residue(s) required for the propagation of feature annotation.</text>
</comment>
<dbReference type="InterPro" id="IPR038237">
    <property type="entry name" value="Ribosomal_eS4_central_sf"/>
</dbReference>
<dbReference type="GO" id="GO:0022627">
    <property type="term" value="C:cytosolic small ribosomal subunit"/>
    <property type="evidence" value="ECO:0007669"/>
    <property type="project" value="TreeGrafter"/>
</dbReference>
<dbReference type="InterPro" id="IPR013843">
    <property type="entry name" value="Ribosomal_eS4_N"/>
</dbReference>
<dbReference type="CDD" id="cd06087">
    <property type="entry name" value="KOW_RPS4"/>
    <property type="match status" value="1"/>
</dbReference>
<organism evidence="13 14">
    <name type="scientific">Hibiscus syriacus</name>
    <name type="common">Rose of Sharon</name>
    <dbReference type="NCBI Taxonomy" id="106335"/>
    <lineage>
        <taxon>Eukaryota</taxon>
        <taxon>Viridiplantae</taxon>
        <taxon>Streptophyta</taxon>
        <taxon>Embryophyta</taxon>
        <taxon>Tracheophyta</taxon>
        <taxon>Spermatophyta</taxon>
        <taxon>Magnoliopsida</taxon>
        <taxon>eudicotyledons</taxon>
        <taxon>Gunneridae</taxon>
        <taxon>Pentapetalae</taxon>
        <taxon>rosids</taxon>
        <taxon>malvids</taxon>
        <taxon>Malvales</taxon>
        <taxon>Malvaceae</taxon>
        <taxon>Malvoideae</taxon>
        <taxon>Hibiscus</taxon>
    </lineage>
</organism>
<dbReference type="InterPro" id="IPR041982">
    <property type="entry name" value="Ribosomal_eS4_KOW"/>
</dbReference>
<dbReference type="EMBL" id="VEPZ02000491">
    <property type="protein sequence ID" value="KAE8723941.1"/>
    <property type="molecule type" value="Genomic_DNA"/>
</dbReference>
<feature type="region of interest" description="SAW" evidence="9">
    <location>
        <begin position="396"/>
        <end position="478"/>
    </location>
</feature>
<keyword evidence="4 13" id="KW-0689">Ribosomal protein</keyword>
<feature type="region of interest" description="Leucine repeat II (LRII)" evidence="9">
    <location>
        <begin position="266"/>
        <end position="298"/>
    </location>
</feature>
<dbReference type="GO" id="GO:0019843">
    <property type="term" value="F:rRNA binding"/>
    <property type="evidence" value="ECO:0007669"/>
    <property type="project" value="UniProtKB-KW"/>
</dbReference>
<proteinExistence type="inferred from homology"/>
<keyword evidence="6" id="KW-0804">Transcription</keyword>
<evidence type="ECO:0000313" key="14">
    <source>
        <dbReference type="Proteomes" id="UP000436088"/>
    </source>
</evidence>
<comment type="similarity">
    <text evidence="9">Belongs to the GRAS family.</text>
</comment>
<evidence type="ECO:0000256" key="1">
    <source>
        <dbReference type="ARBA" id="ARBA00007500"/>
    </source>
</evidence>
<dbReference type="HAMAP" id="MF_00485">
    <property type="entry name" value="Ribosomal_eS4"/>
    <property type="match status" value="1"/>
</dbReference>
<dbReference type="GO" id="GO:0003735">
    <property type="term" value="F:structural constituent of ribosome"/>
    <property type="evidence" value="ECO:0007669"/>
    <property type="project" value="InterPro"/>
</dbReference>